<dbReference type="Gene3D" id="1.10.10.10">
    <property type="entry name" value="Winged helix-like DNA-binding domain superfamily/Winged helix DNA-binding domain"/>
    <property type="match status" value="1"/>
</dbReference>
<dbReference type="InterPro" id="IPR000524">
    <property type="entry name" value="Tscrpt_reg_HTH_GntR"/>
</dbReference>
<keyword evidence="7" id="KW-1185">Reference proteome</keyword>
<dbReference type="GO" id="GO:0003677">
    <property type="term" value="F:DNA binding"/>
    <property type="evidence" value="ECO:0007669"/>
    <property type="project" value="UniProtKB-KW"/>
</dbReference>
<dbReference type="Pfam" id="PF07702">
    <property type="entry name" value="UTRA"/>
    <property type="match status" value="1"/>
</dbReference>
<feature type="domain" description="HTH gntR-type" evidence="5">
    <location>
        <begin position="20"/>
        <end position="87"/>
    </location>
</feature>
<reference evidence="6" key="2">
    <citation type="submission" date="2020-09" db="EMBL/GenBank/DDBJ databases">
        <authorList>
            <person name="Sun Q."/>
            <person name="Zhou Y."/>
        </authorList>
    </citation>
    <scope>NUCLEOTIDE SEQUENCE</scope>
    <source>
        <strain evidence="6">CGMCC 4.5737</strain>
    </source>
</reference>
<sequence length="264" mass="28780">MAEQACPARPAGDRLADGPTPKHAQLREILRRLAETELPPGSPIPSERELAARYGVSRLTVREAVGQLVADGLLARVRGKGTFTARARVEAQLYLESFTEDMRQRGMRPGTVVVERAERIPPPETAAALGLGPGEPAYWLVRVRTANGTPLAVERGWYHPGRLPELLEHDLSASLYALLADEYGARPDHGWQTVRADPADRATARLLGVRPGSPLLAFRRVSSAHGAPLEDMTSWYRGDLYQVTMQLDRSVPGSGPHPVHGGSR</sequence>
<evidence type="ECO:0000256" key="2">
    <source>
        <dbReference type="ARBA" id="ARBA00023125"/>
    </source>
</evidence>
<dbReference type="PRINTS" id="PR00035">
    <property type="entry name" value="HTHGNTR"/>
</dbReference>
<dbReference type="InterPro" id="IPR036390">
    <property type="entry name" value="WH_DNA-bd_sf"/>
</dbReference>
<dbReference type="Pfam" id="PF00392">
    <property type="entry name" value="GntR"/>
    <property type="match status" value="1"/>
</dbReference>
<dbReference type="SMART" id="SM00345">
    <property type="entry name" value="HTH_GNTR"/>
    <property type="match status" value="1"/>
</dbReference>
<gene>
    <name evidence="6" type="ORF">GCM10012275_45760</name>
</gene>
<dbReference type="SMART" id="SM00866">
    <property type="entry name" value="UTRA"/>
    <property type="match status" value="1"/>
</dbReference>
<keyword evidence="1" id="KW-0805">Transcription regulation</keyword>
<name>A0A8J3CG15_9PSEU</name>
<dbReference type="EMBL" id="BMMK01000025">
    <property type="protein sequence ID" value="GGM70196.1"/>
    <property type="molecule type" value="Genomic_DNA"/>
</dbReference>
<dbReference type="InterPro" id="IPR036388">
    <property type="entry name" value="WH-like_DNA-bd_sf"/>
</dbReference>
<dbReference type="Gene3D" id="3.40.1410.10">
    <property type="entry name" value="Chorismate lyase-like"/>
    <property type="match status" value="1"/>
</dbReference>
<dbReference type="CDD" id="cd07377">
    <property type="entry name" value="WHTH_GntR"/>
    <property type="match status" value="1"/>
</dbReference>
<dbReference type="GO" id="GO:0045892">
    <property type="term" value="P:negative regulation of DNA-templated transcription"/>
    <property type="evidence" value="ECO:0007669"/>
    <property type="project" value="TreeGrafter"/>
</dbReference>
<dbReference type="Proteomes" id="UP000637578">
    <property type="component" value="Unassembled WGS sequence"/>
</dbReference>
<dbReference type="PANTHER" id="PTHR44846:SF1">
    <property type="entry name" value="MANNOSYL-D-GLYCERATE TRANSPORT_METABOLISM SYSTEM REPRESSOR MNGR-RELATED"/>
    <property type="match status" value="1"/>
</dbReference>
<dbReference type="GO" id="GO:0003700">
    <property type="term" value="F:DNA-binding transcription factor activity"/>
    <property type="evidence" value="ECO:0007669"/>
    <property type="project" value="InterPro"/>
</dbReference>
<evidence type="ECO:0000313" key="7">
    <source>
        <dbReference type="Proteomes" id="UP000637578"/>
    </source>
</evidence>
<dbReference type="InterPro" id="IPR050679">
    <property type="entry name" value="Bact_HTH_transcr_reg"/>
</dbReference>
<protein>
    <submittedName>
        <fullName evidence="6">GntR family transcriptional regulator</fullName>
    </submittedName>
</protein>
<dbReference type="PROSITE" id="PS50949">
    <property type="entry name" value="HTH_GNTR"/>
    <property type="match status" value="1"/>
</dbReference>
<keyword evidence="2" id="KW-0238">DNA-binding</keyword>
<dbReference type="AlphaFoldDB" id="A0A8J3CG15"/>
<dbReference type="InterPro" id="IPR028978">
    <property type="entry name" value="Chorismate_lyase_/UTRA_dom_sf"/>
</dbReference>
<dbReference type="InterPro" id="IPR011663">
    <property type="entry name" value="UTRA"/>
</dbReference>
<comment type="caution">
    <text evidence="6">The sequence shown here is derived from an EMBL/GenBank/DDBJ whole genome shotgun (WGS) entry which is preliminary data.</text>
</comment>
<proteinExistence type="predicted"/>
<feature type="region of interest" description="Disordered" evidence="4">
    <location>
        <begin position="1"/>
        <end position="21"/>
    </location>
</feature>
<accession>A0A8J3CG15</accession>
<evidence type="ECO:0000313" key="6">
    <source>
        <dbReference type="EMBL" id="GGM70196.1"/>
    </source>
</evidence>
<evidence type="ECO:0000259" key="5">
    <source>
        <dbReference type="PROSITE" id="PS50949"/>
    </source>
</evidence>
<dbReference type="SUPFAM" id="SSF46785">
    <property type="entry name" value="Winged helix' DNA-binding domain"/>
    <property type="match status" value="1"/>
</dbReference>
<dbReference type="PANTHER" id="PTHR44846">
    <property type="entry name" value="MANNOSYL-D-GLYCERATE TRANSPORT/METABOLISM SYSTEM REPRESSOR MNGR-RELATED"/>
    <property type="match status" value="1"/>
</dbReference>
<evidence type="ECO:0000256" key="4">
    <source>
        <dbReference type="SAM" id="MobiDB-lite"/>
    </source>
</evidence>
<dbReference type="RefSeq" id="WP_189060471.1">
    <property type="nucleotide sequence ID" value="NZ_BMMK01000025.1"/>
</dbReference>
<evidence type="ECO:0000256" key="1">
    <source>
        <dbReference type="ARBA" id="ARBA00023015"/>
    </source>
</evidence>
<keyword evidence="3" id="KW-0804">Transcription</keyword>
<organism evidence="6 7">
    <name type="scientific">Longimycelium tulufanense</name>
    <dbReference type="NCBI Taxonomy" id="907463"/>
    <lineage>
        <taxon>Bacteria</taxon>
        <taxon>Bacillati</taxon>
        <taxon>Actinomycetota</taxon>
        <taxon>Actinomycetes</taxon>
        <taxon>Pseudonocardiales</taxon>
        <taxon>Pseudonocardiaceae</taxon>
        <taxon>Longimycelium</taxon>
    </lineage>
</organism>
<dbReference type="SUPFAM" id="SSF64288">
    <property type="entry name" value="Chorismate lyase-like"/>
    <property type="match status" value="1"/>
</dbReference>
<evidence type="ECO:0000256" key="3">
    <source>
        <dbReference type="ARBA" id="ARBA00023163"/>
    </source>
</evidence>
<reference evidence="6" key="1">
    <citation type="journal article" date="2014" name="Int. J. Syst. Evol. Microbiol.">
        <title>Complete genome sequence of Corynebacterium casei LMG S-19264T (=DSM 44701T), isolated from a smear-ripened cheese.</title>
        <authorList>
            <consortium name="US DOE Joint Genome Institute (JGI-PGF)"/>
            <person name="Walter F."/>
            <person name="Albersmeier A."/>
            <person name="Kalinowski J."/>
            <person name="Ruckert C."/>
        </authorList>
    </citation>
    <scope>NUCLEOTIDE SEQUENCE</scope>
    <source>
        <strain evidence="6">CGMCC 4.5737</strain>
    </source>
</reference>